<evidence type="ECO:0000313" key="1">
    <source>
        <dbReference type="EMBL" id="AGH28938.1"/>
    </source>
</evidence>
<reference evidence="1" key="1">
    <citation type="journal article" date="2014" name="Genome Biol. Evol.">
        <title>Serial gene losses and foreign DNA underlie size and sequence variation in the plastid genomes of diatoms.</title>
        <authorList>
            <person name="Ruck E.C."/>
            <person name="Nakov T."/>
            <person name="Jansen R.K."/>
            <person name="Theriot E.C."/>
            <person name="Alverson A.J."/>
        </authorList>
    </citation>
    <scope>NUCLEOTIDE SEQUENCE</scope>
    <source>
        <strain evidence="1">Ccmp1856</strain>
    </source>
</reference>
<dbReference type="CDD" id="cd00565">
    <property type="entry name" value="Ubl_ThiS"/>
    <property type="match status" value="1"/>
</dbReference>
<dbReference type="InterPro" id="IPR003749">
    <property type="entry name" value="ThiS/MoaD-like"/>
</dbReference>
<dbReference type="PANTHER" id="PTHR34472:SF1">
    <property type="entry name" value="SULFUR CARRIER PROTEIN THIS"/>
    <property type="match status" value="1"/>
</dbReference>
<dbReference type="InterPro" id="IPR016155">
    <property type="entry name" value="Mopterin_synth/thiamin_S_b"/>
</dbReference>
<dbReference type="AlphaFoldDB" id="A0A023HBZ5"/>
<organism evidence="1">
    <name type="scientific">Leptocylindrus danicus</name>
    <dbReference type="NCBI Taxonomy" id="163516"/>
    <lineage>
        <taxon>Eukaryota</taxon>
        <taxon>Sar</taxon>
        <taxon>Stramenopiles</taxon>
        <taxon>Ochrophyta</taxon>
        <taxon>Bacillariophyta</taxon>
        <taxon>Coscinodiscophyceae</taxon>
        <taxon>Chaetocerotophycidae</taxon>
        <taxon>Leptocylindrales</taxon>
        <taxon>Leptocylindraceae</taxon>
        <taxon>Leptocylindrus</taxon>
    </lineage>
</organism>
<dbReference type="EMBL" id="KC509524">
    <property type="protein sequence ID" value="AGH28938.1"/>
    <property type="molecule type" value="Genomic_DNA"/>
</dbReference>
<keyword evidence="1" id="KW-0150">Chloroplast</keyword>
<dbReference type="GeneID" id="19740477"/>
<dbReference type="RefSeq" id="YP_009029407.1">
    <property type="nucleotide sequence ID" value="NC_024084.1"/>
</dbReference>
<protein>
    <submittedName>
        <fullName evidence="1">Thiamine biosynthesis protein S</fullName>
    </submittedName>
</protein>
<dbReference type="InterPro" id="IPR010035">
    <property type="entry name" value="Thi_S"/>
</dbReference>
<dbReference type="SUPFAM" id="SSF54285">
    <property type="entry name" value="MoaD/ThiS"/>
    <property type="match status" value="1"/>
</dbReference>
<geneLocation type="chloroplast" evidence="1"/>
<proteinExistence type="predicted"/>
<accession>A0A023HBZ5</accession>
<keyword evidence="1" id="KW-0934">Plastid</keyword>
<dbReference type="Pfam" id="PF02597">
    <property type="entry name" value="ThiS"/>
    <property type="match status" value="1"/>
</dbReference>
<name>A0A023HBZ5_9STRA</name>
<dbReference type="Gene3D" id="3.10.20.30">
    <property type="match status" value="1"/>
</dbReference>
<dbReference type="NCBIfam" id="TIGR01683">
    <property type="entry name" value="thiS"/>
    <property type="match status" value="1"/>
</dbReference>
<dbReference type="InterPro" id="IPR012675">
    <property type="entry name" value="Beta-grasp_dom_sf"/>
</dbReference>
<sequence>MTNYQYFFFNGQKYCCSNKITILELLTYFNYKPSLLVLEYNNLVCSQDQWSKTYLQQNDKIEVLTIVGGG</sequence>
<gene>
    <name evidence="1" type="primary">thiS</name>
</gene>
<dbReference type="PANTHER" id="PTHR34472">
    <property type="entry name" value="SULFUR CARRIER PROTEIN THIS"/>
    <property type="match status" value="1"/>
</dbReference>